<dbReference type="FunFam" id="3.20.20.70:FF:000065">
    <property type="entry name" value="Hyaluronidase"/>
    <property type="match status" value="1"/>
</dbReference>
<evidence type="ECO:0000256" key="10">
    <source>
        <dbReference type="RuleBase" id="RU610713"/>
    </source>
</evidence>
<dbReference type="Pfam" id="PF01630">
    <property type="entry name" value="Glyco_hydro_56"/>
    <property type="match status" value="1"/>
</dbReference>
<dbReference type="GO" id="GO:0005975">
    <property type="term" value="P:carbohydrate metabolic process"/>
    <property type="evidence" value="ECO:0007669"/>
    <property type="project" value="UniProtKB-UniRule"/>
</dbReference>
<feature type="active site" description="Proton donor" evidence="7">
    <location>
        <position position="147"/>
    </location>
</feature>
<evidence type="ECO:0000256" key="5">
    <source>
        <dbReference type="ARBA" id="ARBA00023295"/>
    </source>
</evidence>
<dbReference type="GO" id="GO:0030214">
    <property type="term" value="P:hyaluronan catabolic process"/>
    <property type="evidence" value="ECO:0007669"/>
    <property type="project" value="TreeGrafter"/>
</dbReference>
<evidence type="ECO:0000256" key="2">
    <source>
        <dbReference type="ARBA" id="ARBA00008871"/>
    </source>
</evidence>
<evidence type="ECO:0000256" key="8">
    <source>
        <dbReference type="PIRSR" id="PIRSR038193-2"/>
    </source>
</evidence>
<dbReference type="Proteomes" id="UP000261540">
    <property type="component" value="Unplaced"/>
</dbReference>
<dbReference type="GO" id="GO:0031410">
    <property type="term" value="C:cytoplasmic vesicle"/>
    <property type="evidence" value="ECO:0007669"/>
    <property type="project" value="TreeGrafter"/>
</dbReference>
<dbReference type="PRINTS" id="PR00846">
    <property type="entry name" value="GLHYDRLASE56"/>
</dbReference>
<dbReference type="GO" id="GO:0004415">
    <property type="term" value="F:hyalurononglucosaminidase activity"/>
    <property type="evidence" value="ECO:0007669"/>
    <property type="project" value="UniProtKB-UniRule"/>
</dbReference>
<dbReference type="PIRSF" id="PIRSF038193">
    <property type="entry name" value="Hyaluronidase"/>
    <property type="match status" value="1"/>
</dbReference>
<reference evidence="12" key="2">
    <citation type="submission" date="2025-09" db="UniProtKB">
        <authorList>
            <consortium name="Ensembl"/>
        </authorList>
    </citation>
    <scope>IDENTIFICATION</scope>
</reference>
<comment type="catalytic activity">
    <reaction evidence="1 10">
        <text>Random hydrolysis of (1-&gt;4)-linkages between N-acetyl-beta-D-glucosamine and D-glucuronate residues in hyaluronate.</text>
        <dbReference type="EC" id="3.2.1.35"/>
    </reaction>
</comment>
<dbReference type="Ensembl" id="ENSPKIT00000018816.1">
    <property type="protein sequence ID" value="ENSPKIP00000037837.1"/>
    <property type="gene ID" value="ENSPKIG00000015774.1"/>
</dbReference>
<feature type="disulfide bond" evidence="9">
    <location>
        <begin position="59"/>
        <end position="351"/>
    </location>
</feature>
<dbReference type="Gene3D" id="3.20.20.70">
    <property type="entry name" value="Aldolase class I"/>
    <property type="match status" value="1"/>
</dbReference>
<dbReference type="InterPro" id="IPR013785">
    <property type="entry name" value="Aldolase_TIM"/>
</dbReference>
<evidence type="ECO:0000256" key="4">
    <source>
        <dbReference type="ARBA" id="ARBA00023157"/>
    </source>
</evidence>
<evidence type="ECO:0000256" key="3">
    <source>
        <dbReference type="ARBA" id="ARBA00022801"/>
    </source>
</evidence>
<feature type="disulfide bond" evidence="9">
    <location>
        <begin position="376"/>
        <end position="387"/>
    </location>
</feature>
<dbReference type="EC" id="3.2.1.35" evidence="10"/>
<evidence type="ECO:0000256" key="6">
    <source>
        <dbReference type="PIRNR" id="PIRNR038193"/>
    </source>
</evidence>
<proteinExistence type="inferred from homology"/>
<keyword evidence="5 10" id="KW-0326">Glycosidase</keyword>
<evidence type="ECO:0000256" key="9">
    <source>
        <dbReference type="PIRSR" id="PIRSR038193-3"/>
    </source>
</evidence>
<keyword evidence="13" id="KW-1185">Reference proteome</keyword>
<feature type="glycosylation site" description="N-linked (GlcNAc...) asparagine" evidence="8">
    <location>
        <position position="368"/>
    </location>
</feature>
<comment type="similarity">
    <text evidence="2 6 10">Belongs to the glycosyl hydrolase 56 family.</text>
</comment>
<protein>
    <recommendedName>
        <fullName evidence="10">Hyaluronidase</fullName>
        <ecNumber evidence="10">3.2.1.35</ecNumber>
    </recommendedName>
</protein>
<dbReference type="SUPFAM" id="SSF51445">
    <property type="entry name" value="(Trans)glycosidases"/>
    <property type="match status" value="1"/>
</dbReference>
<keyword evidence="4 9" id="KW-1015">Disulfide bond</keyword>
<feature type="chain" id="PRO_5017383034" description="Hyaluronidase" evidence="11">
    <location>
        <begin position="35"/>
        <end position="500"/>
    </location>
</feature>
<dbReference type="InterPro" id="IPR017853">
    <property type="entry name" value="GH"/>
</dbReference>
<reference evidence="12" key="1">
    <citation type="submission" date="2025-08" db="UniProtKB">
        <authorList>
            <consortium name="Ensembl"/>
        </authorList>
    </citation>
    <scope>IDENTIFICATION</scope>
</reference>
<accession>A0A3B3T3Y8</accession>
<sequence length="500" mass="56399">MHWGLVSGTFHQPIPAASSLTCTWLICLIPPSFSAKPAQLPLIGRKPFVAAWNAPLDVCTSRYNVSIDLKVFHMHGSPRAVRTGQDVTIFYANRLGHYPFYTEQGAPINGGLPQNCSLESHLRKASQDIRHYIPSGDFRGLAVIDWEYWRPQWSRNWHLKDIYRRKSRELIRGTYVNVTEAEVEELARHGFEDSATAFMKETLRLGTLTRPLGLWGFYLYPDCHNYNLHERNYTGSCPLLESMRNDKLLWLWNSSTALFPSVAIRRRHSDSSGNLHFSRCRVRESLRVAGLPSLDYELPVFVYLRLGYRDKPLAFLTMKDLIHTIGESAALGAAGFVIWGDLKMTSSRRSCLKVKSFVHRQLGRYIANVTRAAELCSRLLCGSSGRCARRDPEAPHYLHLSGASYRIAPVADGGFAVTGVHSPAEIRLLAERFRCRCYRGYGGDRCDRRRTSGATAARASAALVMLLAACALRNAGCPIFNIFRHDCQGILFKKKSLFLV</sequence>
<name>A0A3B3T3Y8_9TELE</name>
<feature type="signal peptide" evidence="11">
    <location>
        <begin position="1"/>
        <end position="34"/>
    </location>
</feature>
<keyword evidence="11" id="KW-0732">Signal</keyword>
<dbReference type="AlphaFoldDB" id="A0A3B3T3Y8"/>
<dbReference type="GeneTree" id="ENSGT01020000230364"/>
<feature type="disulfide bond" evidence="9">
    <location>
        <begin position="381"/>
        <end position="435"/>
    </location>
</feature>
<dbReference type="STRING" id="1676925.ENSPKIP00000037837"/>
<evidence type="ECO:0000256" key="1">
    <source>
        <dbReference type="ARBA" id="ARBA00000251"/>
    </source>
</evidence>
<feature type="disulfide bond" evidence="9">
    <location>
        <begin position="223"/>
        <end position="237"/>
    </location>
</feature>
<keyword evidence="3 10" id="KW-0378">Hydrolase</keyword>
<evidence type="ECO:0000256" key="7">
    <source>
        <dbReference type="PIRSR" id="PIRSR038193-1"/>
    </source>
</evidence>
<dbReference type="PANTHER" id="PTHR11769">
    <property type="entry name" value="HYALURONIDASE"/>
    <property type="match status" value="1"/>
</dbReference>
<evidence type="ECO:0000313" key="13">
    <source>
        <dbReference type="Proteomes" id="UP000261540"/>
    </source>
</evidence>
<dbReference type="PANTHER" id="PTHR11769:SF7">
    <property type="entry name" value="HYALURONIDASE-4"/>
    <property type="match status" value="1"/>
</dbReference>
<dbReference type="InterPro" id="IPR018155">
    <property type="entry name" value="Hyaluronidase"/>
</dbReference>
<feature type="disulfide bond" evidence="9">
    <location>
        <begin position="437"/>
        <end position="446"/>
    </location>
</feature>
<evidence type="ECO:0000256" key="11">
    <source>
        <dbReference type="SAM" id="SignalP"/>
    </source>
</evidence>
<evidence type="ECO:0000313" key="12">
    <source>
        <dbReference type="Ensembl" id="ENSPKIP00000037837.1"/>
    </source>
</evidence>
<organism evidence="12 13">
    <name type="scientific">Paramormyrops kingsleyae</name>
    <dbReference type="NCBI Taxonomy" id="1676925"/>
    <lineage>
        <taxon>Eukaryota</taxon>
        <taxon>Metazoa</taxon>
        <taxon>Chordata</taxon>
        <taxon>Craniata</taxon>
        <taxon>Vertebrata</taxon>
        <taxon>Euteleostomi</taxon>
        <taxon>Actinopterygii</taxon>
        <taxon>Neopterygii</taxon>
        <taxon>Teleostei</taxon>
        <taxon>Osteoglossocephala</taxon>
        <taxon>Osteoglossomorpha</taxon>
        <taxon>Osteoglossiformes</taxon>
        <taxon>Mormyridae</taxon>
        <taxon>Paramormyrops</taxon>
    </lineage>
</organism>